<dbReference type="InterPro" id="IPR036378">
    <property type="entry name" value="FAS1_dom_sf"/>
</dbReference>
<dbReference type="SMART" id="SM00554">
    <property type="entry name" value="FAS1"/>
    <property type="match status" value="1"/>
</dbReference>
<dbReference type="Gene3D" id="2.30.180.10">
    <property type="entry name" value="FAS1 domain"/>
    <property type="match status" value="1"/>
</dbReference>
<dbReference type="Proteomes" id="UP001164705">
    <property type="component" value="Chromosome"/>
</dbReference>
<sequence>MKKRNLIFTMAVIGGLFMSTTACKQENKEKAVETEEVVIEEEVAMKEEQETPTIVGVAAGNENFSTLVAAVQAADLVDTLNSDGPFTVFAPTNDAFNKLPAGTVETLLKPENKGKLSEILTYHVVSGNFDAAAVTKAIAENNGTLALKTVQGEELSVMIVEGNVILKDANGNTATVVMADVMASNGVIHAINAVVMPK</sequence>
<dbReference type="PANTHER" id="PTHR10900">
    <property type="entry name" value="PERIOSTIN-RELATED"/>
    <property type="match status" value="1"/>
</dbReference>
<accession>A0A9E8SED1</accession>
<dbReference type="EMBL" id="CP113088">
    <property type="protein sequence ID" value="WAC03423.1"/>
    <property type="molecule type" value="Genomic_DNA"/>
</dbReference>
<dbReference type="RefSeq" id="WP_267678006.1">
    <property type="nucleotide sequence ID" value="NZ_CP113088.1"/>
</dbReference>
<dbReference type="Pfam" id="PF02469">
    <property type="entry name" value="Fasciclin"/>
    <property type="match status" value="1"/>
</dbReference>
<evidence type="ECO:0000259" key="2">
    <source>
        <dbReference type="PROSITE" id="PS50213"/>
    </source>
</evidence>
<dbReference type="InterPro" id="IPR050904">
    <property type="entry name" value="Adhesion/Biosynth-related"/>
</dbReference>
<dbReference type="SUPFAM" id="SSF82153">
    <property type="entry name" value="FAS1 domain"/>
    <property type="match status" value="1"/>
</dbReference>
<evidence type="ECO:0000256" key="1">
    <source>
        <dbReference type="SAM" id="SignalP"/>
    </source>
</evidence>
<feature type="signal peptide" evidence="1">
    <location>
        <begin position="1"/>
        <end position="24"/>
    </location>
</feature>
<organism evidence="3 4">
    <name type="scientific">Lacinutrix neustonica</name>
    <dbReference type="NCBI Taxonomy" id="2980107"/>
    <lineage>
        <taxon>Bacteria</taxon>
        <taxon>Pseudomonadati</taxon>
        <taxon>Bacteroidota</taxon>
        <taxon>Flavobacteriia</taxon>
        <taxon>Flavobacteriales</taxon>
        <taxon>Flavobacteriaceae</taxon>
        <taxon>Lacinutrix</taxon>
    </lineage>
</organism>
<dbReference type="PANTHER" id="PTHR10900:SF77">
    <property type="entry name" value="FI19380P1"/>
    <property type="match status" value="1"/>
</dbReference>
<dbReference type="FunFam" id="2.30.180.10:FF:000032">
    <property type="entry name" value="Fasciclin domain-containing protein, putative"/>
    <property type="match status" value="1"/>
</dbReference>
<gene>
    <name evidence="3" type="ORF">N7U66_07900</name>
</gene>
<dbReference type="InterPro" id="IPR000782">
    <property type="entry name" value="FAS1_domain"/>
</dbReference>
<name>A0A9E8SED1_9FLAO</name>
<reference evidence="3" key="1">
    <citation type="submission" date="2022-11" db="EMBL/GenBank/DDBJ databases">
        <title>Lacinutrix neustonica HL-RS19T sp. nov., isolated from the surface microlayer sample of brackish Lake Shihwa.</title>
        <authorList>
            <person name="Choi J.Y."/>
            <person name="Hwang C.Y."/>
        </authorList>
    </citation>
    <scope>NUCLEOTIDE SEQUENCE</scope>
    <source>
        <strain evidence="3">HL-RS19</strain>
    </source>
</reference>
<protein>
    <submittedName>
        <fullName evidence="3">Fasciclin domain-containing protein</fullName>
    </submittedName>
</protein>
<dbReference type="AlphaFoldDB" id="A0A9E8SED1"/>
<keyword evidence="1" id="KW-0732">Signal</keyword>
<dbReference type="PROSITE" id="PS50213">
    <property type="entry name" value="FAS1"/>
    <property type="match status" value="1"/>
</dbReference>
<feature type="chain" id="PRO_5039283317" evidence="1">
    <location>
        <begin position="25"/>
        <end position="198"/>
    </location>
</feature>
<dbReference type="KEGG" id="lnu:N7U66_07900"/>
<evidence type="ECO:0000313" key="4">
    <source>
        <dbReference type="Proteomes" id="UP001164705"/>
    </source>
</evidence>
<dbReference type="PROSITE" id="PS51257">
    <property type="entry name" value="PROKAR_LIPOPROTEIN"/>
    <property type="match status" value="1"/>
</dbReference>
<dbReference type="GO" id="GO:0005615">
    <property type="term" value="C:extracellular space"/>
    <property type="evidence" value="ECO:0007669"/>
    <property type="project" value="TreeGrafter"/>
</dbReference>
<feature type="domain" description="FAS1" evidence="2">
    <location>
        <begin position="51"/>
        <end position="195"/>
    </location>
</feature>
<keyword evidence="4" id="KW-1185">Reference proteome</keyword>
<proteinExistence type="predicted"/>
<evidence type="ECO:0000313" key="3">
    <source>
        <dbReference type="EMBL" id="WAC03423.1"/>
    </source>
</evidence>